<organism evidence="1 2">
    <name type="scientific">Paraburkholderia panacisoli</name>
    <dbReference type="NCBI Taxonomy" id="2603818"/>
    <lineage>
        <taxon>Bacteria</taxon>
        <taxon>Pseudomonadati</taxon>
        <taxon>Pseudomonadota</taxon>
        <taxon>Betaproteobacteria</taxon>
        <taxon>Burkholderiales</taxon>
        <taxon>Burkholderiaceae</taxon>
        <taxon>Paraburkholderia</taxon>
    </lineage>
</organism>
<evidence type="ECO:0000313" key="2">
    <source>
        <dbReference type="Proteomes" id="UP000325273"/>
    </source>
</evidence>
<dbReference type="PANTHER" id="PTHR36849:SF1">
    <property type="entry name" value="CYTOPLASMIC PROTEIN"/>
    <property type="match status" value="1"/>
</dbReference>
<reference evidence="1 2" key="1">
    <citation type="submission" date="2019-08" db="EMBL/GenBank/DDBJ databases">
        <title>Paraburkholderia sp. DCY113.</title>
        <authorList>
            <person name="Kang J."/>
        </authorList>
    </citation>
    <scope>NUCLEOTIDE SEQUENCE [LARGE SCALE GENOMIC DNA]</scope>
    <source>
        <strain evidence="1 2">DCY113</strain>
    </source>
</reference>
<proteinExistence type="predicted"/>
<dbReference type="RefSeq" id="WP_149674870.1">
    <property type="nucleotide sequence ID" value="NZ_VTUZ01000039.1"/>
</dbReference>
<dbReference type="PANTHER" id="PTHR36849">
    <property type="entry name" value="CYTOPLASMIC PROTEIN-RELATED"/>
    <property type="match status" value="1"/>
</dbReference>
<gene>
    <name evidence="1" type="ORF">FVF58_38275</name>
</gene>
<keyword evidence="2" id="KW-1185">Reference proteome</keyword>
<name>A0A5B0GGC0_9BURK</name>
<protein>
    <submittedName>
        <fullName evidence="1">DUF488 family protein</fullName>
    </submittedName>
</protein>
<evidence type="ECO:0000313" key="1">
    <source>
        <dbReference type="EMBL" id="KAA1002437.1"/>
    </source>
</evidence>
<sequence>MPRANSKSVKIVIQRAYEEPGPDDGYRVLVDRVWPRGRSKETLKLDQWSRELAPSAQLREWFGHDPKRWTEFQQRYRDELDSDEMRARMQQLTSDAAGQRITLVYGAKDEEHNQAIVLRDVLLHLHKG</sequence>
<dbReference type="Pfam" id="PF22752">
    <property type="entry name" value="DUF488-N3i"/>
    <property type="match status" value="1"/>
</dbReference>
<comment type="caution">
    <text evidence="1">The sequence shown here is derived from an EMBL/GenBank/DDBJ whole genome shotgun (WGS) entry which is preliminary data.</text>
</comment>
<dbReference type="InterPro" id="IPR052552">
    <property type="entry name" value="YeaO-like"/>
</dbReference>
<dbReference type="AlphaFoldDB" id="A0A5B0GGC0"/>
<dbReference type="Proteomes" id="UP000325273">
    <property type="component" value="Unassembled WGS sequence"/>
</dbReference>
<dbReference type="EMBL" id="VTUZ01000039">
    <property type="protein sequence ID" value="KAA1002437.1"/>
    <property type="molecule type" value="Genomic_DNA"/>
</dbReference>
<accession>A0A5B0GGC0</accession>